<organism evidence="3">
    <name type="scientific">Micromonas pusilla (strain CCMP1545)</name>
    <name type="common">Picoplanktonic green alga</name>
    <dbReference type="NCBI Taxonomy" id="564608"/>
    <lineage>
        <taxon>Eukaryota</taxon>
        <taxon>Viridiplantae</taxon>
        <taxon>Chlorophyta</taxon>
        <taxon>Mamiellophyceae</taxon>
        <taxon>Mamiellales</taxon>
        <taxon>Mamiellaceae</taxon>
        <taxon>Micromonas</taxon>
    </lineage>
</organism>
<reference evidence="2 3" key="1">
    <citation type="journal article" date="2009" name="Science">
        <title>Green evolution and dynamic adaptations revealed by genomes of the marine picoeukaryotes Micromonas.</title>
        <authorList>
            <person name="Worden A.Z."/>
            <person name="Lee J.H."/>
            <person name="Mock T."/>
            <person name="Rouze P."/>
            <person name="Simmons M.P."/>
            <person name="Aerts A.L."/>
            <person name="Allen A.E."/>
            <person name="Cuvelier M.L."/>
            <person name="Derelle E."/>
            <person name="Everett M.V."/>
            <person name="Foulon E."/>
            <person name="Grimwood J."/>
            <person name="Gundlach H."/>
            <person name="Henrissat B."/>
            <person name="Napoli C."/>
            <person name="McDonald S.M."/>
            <person name="Parker M.S."/>
            <person name="Rombauts S."/>
            <person name="Salamov A."/>
            <person name="Von Dassow P."/>
            <person name="Badger J.H."/>
            <person name="Coutinho P.M."/>
            <person name="Demir E."/>
            <person name="Dubchak I."/>
            <person name="Gentemann C."/>
            <person name="Eikrem W."/>
            <person name="Gready J.E."/>
            <person name="John U."/>
            <person name="Lanier W."/>
            <person name="Lindquist E.A."/>
            <person name="Lucas S."/>
            <person name="Mayer K.F."/>
            <person name="Moreau H."/>
            <person name="Not F."/>
            <person name="Otillar R."/>
            <person name="Panaud O."/>
            <person name="Pangilinan J."/>
            <person name="Paulsen I."/>
            <person name="Piegu B."/>
            <person name="Poliakov A."/>
            <person name="Robbens S."/>
            <person name="Schmutz J."/>
            <person name="Toulza E."/>
            <person name="Wyss T."/>
            <person name="Zelensky A."/>
            <person name="Zhou K."/>
            <person name="Armbrust E.V."/>
            <person name="Bhattacharya D."/>
            <person name="Goodenough U.W."/>
            <person name="Van de Peer Y."/>
            <person name="Grigoriev I.V."/>
        </authorList>
    </citation>
    <scope>NUCLEOTIDE SEQUENCE [LARGE SCALE GENOMIC DNA]</scope>
    <source>
        <strain evidence="2 3">CCMP1545</strain>
    </source>
</reference>
<protein>
    <submittedName>
        <fullName evidence="2">Predicted protein</fullName>
    </submittedName>
</protein>
<evidence type="ECO:0000313" key="2">
    <source>
        <dbReference type="EMBL" id="EEH60714.1"/>
    </source>
</evidence>
<dbReference type="AlphaFoldDB" id="C1MHB6"/>
<feature type="region of interest" description="Disordered" evidence="1">
    <location>
        <begin position="73"/>
        <end position="113"/>
    </location>
</feature>
<dbReference type="GeneID" id="9681020"/>
<dbReference type="SUPFAM" id="SSF48452">
    <property type="entry name" value="TPR-like"/>
    <property type="match status" value="1"/>
</dbReference>
<sequence length="326" mass="35469">MSPDEGDHGDVLFVLGLAGKLAELKWYQNVRSLLTPCTFVIARFAVHFLADPRRSPATWTGVVRSHRAISLEKSHGTLRRGRQPRQTEPCSAQVQRSGSALPAPTRTSSITPTARAMIQVATTALPRAPRATRPRAPSITARTTPRGARTLVARVGRSSVDELTGEPRWVEVSDASAAIEDAREAYESGDYAAAVTTLEGALKLGGSGTKRDRAKPAELSMGELQAVWYNLTACWSTLGDVDKAIASLEKTLKAGFCSAELYGFNKANEDYNALMSDEGMKAAREDPRFKALVDRFNVQPTELQLQLDPSQSSIGRAIKMWGDKKK</sequence>
<dbReference type="OMA" id="PEWVEIS"/>
<proteinExistence type="predicted"/>
<accession>C1MHB6</accession>
<dbReference type="KEGG" id="mpp:MICPUCDRAFT_50119"/>
<dbReference type="Gene3D" id="1.25.40.10">
    <property type="entry name" value="Tetratricopeptide repeat domain"/>
    <property type="match status" value="1"/>
</dbReference>
<evidence type="ECO:0000256" key="1">
    <source>
        <dbReference type="SAM" id="MobiDB-lite"/>
    </source>
</evidence>
<dbReference type="OrthoDB" id="439127at2759"/>
<dbReference type="RefSeq" id="XP_003055462.1">
    <property type="nucleotide sequence ID" value="XM_003055416.1"/>
</dbReference>
<keyword evidence="3" id="KW-1185">Reference proteome</keyword>
<evidence type="ECO:0000313" key="3">
    <source>
        <dbReference type="Proteomes" id="UP000001876"/>
    </source>
</evidence>
<dbReference type="InterPro" id="IPR011990">
    <property type="entry name" value="TPR-like_helical_dom_sf"/>
</dbReference>
<gene>
    <name evidence="2" type="ORF">MICPUCDRAFT_50119</name>
</gene>
<feature type="compositionally biased region" description="Polar residues" evidence="1">
    <location>
        <begin position="84"/>
        <end position="98"/>
    </location>
</feature>
<dbReference type="Proteomes" id="UP000001876">
    <property type="component" value="Unassembled WGS sequence"/>
</dbReference>
<dbReference type="EMBL" id="GG663735">
    <property type="protein sequence ID" value="EEH60714.1"/>
    <property type="molecule type" value="Genomic_DNA"/>
</dbReference>
<name>C1MHB6_MICPC</name>